<evidence type="ECO:0000313" key="1">
    <source>
        <dbReference type="EMBL" id="EGO56718.1"/>
    </source>
</evidence>
<organism evidence="1 2">
    <name type="scientific">Neurospora tetrasperma (strain FGSC 2508 / ATCC MYA-4615 / P0657)</name>
    <dbReference type="NCBI Taxonomy" id="510951"/>
    <lineage>
        <taxon>Eukaryota</taxon>
        <taxon>Fungi</taxon>
        <taxon>Dikarya</taxon>
        <taxon>Ascomycota</taxon>
        <taxon>Pezizomycotina</taxon>
        <taxon>Sordariomycetes</taxon>
        <taxon>Sordariomycetidae</taxon>
        <taxon>Sordariales</taxon>
        <taxon>Sordariaceae</taxon>
        <taxon>Neurospora</taxon>
    </lineage>
</organism>
<proteinExistence type="predicted"/>
<gene>
    <name evidence="1" type="ORF">NEUTE1DRAFT_95361</name>
</gene>
<evidence type="ECO:0000313" key="2">
    <source>
        <dbReference type="Proteomes" id="UP000008065"/>
    </source>
</evidence>
<dbReference type="Proteomes" id="UP000008065">
    <property type="component" value="Unassembled WGS sequence"/>
</dbReference>
<dbReference type="RefSeq" id="XP_009852291.1">
    <property type="nucleotide sequence ID" value="XM_009853989.1"/>
</dbReference>
<dbReference type="EMBL" id="GL891305">
    <property type="protein sequence ID" value="EGO56718.1"/>
    <property type="molecule type" value="Genomic_DNA"/>
</dbReference>
<name>F8MQT8_NEUT8</name>
<dbReference type="HOGENOM" id="CLU_3074291_0_0_1"/>
<reference evidence="2" key="1">
    <citation type="journal article" date="2011" name="Genetics">
        <title>Massive changes in genome architecture accompany the transition to self-fertility in the filamentous fungus Neurospora tetrasperma.</title>
        <authorList>
            <person name="Ellison C.E."/>
            <person name="Stajich J.E."/>
            <person name="Jacobson D.J."/>
            <person name="Natvig D.O."/>
            <person name="Lapidus A."/>
            <person name="Foster B."/>
            <person name="Aerts A."/>
            <person name="Riley R."/>
            <person name="Lindquist E.A."/>
            <person name="Grigoriev I.V."/>
            <person name="Taylor J.W."/>
        </authorList>
    </citation>
    <scope>NUCLEOTIDE SEQUENCE [LARGE SCALE GENOMIC DNA]</scope>
    <source>
        <strain evidence="2">FGSC 2508 / P0657</strain>
    </source>
</reference>
<protein>
    <submittedName>
        <fullName evidence="1">Uncharacterized protein</fullName>
    </submittedName>
</protein>
<dbReference type="KEGG" id="nte:NEUTE1DRAFT95361"/>
<dbReference type="GeneID" id="20831677"/>
<sequence>MAAKTAYDYLTLSRYCGRKAMVRGTKQHQSKGAGQKFGLELPGGKKLLTLRTG</sequence>
<feature type="non-terminal residue" evidence="1">
    <location>
        <position position="1"/>
    </location>
</feature>
<dbReference type="VEuPathDB" id="FungiDB:NEUTE1DRAFT_95361"/>
<keyword evidence="2" id="KW-1185">Reference proteome</keyword>
<dbReference type="AlphaFoldDB" id="F8MQT8"/>
<accession>F8MQT8</accession>
<feature type="non-terminal residue" evidence="1">
    <location>
        <position position="53"/>
    </location>
</feature>